<dbReference type="OMA" id="QIFVLWL"/>
<dbReference type="EMBL" id="VFQX01000048">
    <property type="protein sequence ID" value="KAF0975168.1"/>
    <property type="molecule type" value="Genomic_DNA"/>
</dbReference>
<evidence type="ECO:0000256" key="9">
    <source>
        <dbReference type="SAM" id="Phobius"/>
    </source>
</evidence>
<dbReference type="UniPathway" id="UPA00196"/>
<comment type="pathway">
    <text evidence="2">Glycolipid biosynthesis; glycosylphosphatidylinositol-anchor biosynthesis.</text>
</comment>
<feature type="transmembrane region" description="Helical" evidence="9">
    <location>
        <begin position="231"/>
        <end position="251"/>
    </location>
</feature>
<dbReference type="InterPro" id="IPR009450">
    <property type="entry name" value="Plno_GlcNAc_GPI2"/>
</dbReference>
<comment type="caution">
    <text evidence="10">The sequence shown here is derived from an EMBL/GenBank/DDBJ whole genome shotgun (WGS) entry which is preliminary data.</text>
</comment>
<evidence type="ECO:0000256" key="8">
    <source>
        <dbReference type="SAM" id="MobiDB-lite"/>
    </source>
</evidence>
<dbReference type="GeneID" id="68113139"/>
<feature type="transmembrane region" description="Helical" evidence="9">
    <location>
        <begin position="282"/>
        <end position="300"/>
    </location>
</feature>
<dbReference type="Proteomes" id="UP000444721">
    <property type="component" value="Unassembled WGS sequence"/>
</dbReference>
<feature type="transmembrane region" description="Helical" evidence="9">
    <location>
        <begin position="198"/>
        <end position="219"/>
    </location>
</feature>
<dbReference type="GO" id="GO:0000506">
    <property type="term" value="C:glycosylphosphatidylinositol-N-acetylglucosaminyltransferase (GPI-GnT) complex"/>
    <property type="evidence" value="ECO:0007669"/>
    <property type="project" value="TreeGrafter"/>
</dbReference>
<dbReference type="VEuPathDB" id="AmoebaDB:FDP41_005921"/>
<feature type="transmembrane region" description="Helical" evidence="9">
    <location>
        <begin position="258"/>
        <end position="276"/>
    </location>
</feature>
<accession>A0A6A5BM02</accession>
<dbReference type="VEuPathDB" id="AmoebaDB:NF0084540"/>
<evidence type="ECO:0000313" key="10">
    <source>
        <dbReference type="EMBL" id="KAF0975168.1"/>
    </source>
</evidence>
<dbReference type="Pfam" id="PF06432">
    <property type="entry name" value="GPI2"/>
    <property type="match status" value="1"/>
</dbReference>
<protein>
    <recommendedName>
        <fullName evidence="12">Phosphatidylinositol N-acetylglucosaminyltransferase subunit C</fullName>
    </recommendedName>
</protein>
<keyword evidence="7 9" id="KW-0472">Membrane</keyword>
<dbReference type="PANTHER" id="PTHR12982:SF0">
    <property type="entry name" value="PHOSPHATIDYLINOSITOL N-ACETYLGLUCOSAMINYLTRANSFERASE SUBUNIT C"/>
    <property type="match status" value="1"/>
</dbReference>
<feature type="compositionally biased region" description="Polar residues" evidence="8">
    <location>
        <begin position="21"/>
        <end position="30"/>
    </location>
</feature>
<keyword evidence="11" id="KW-1185">Reference proteome</keyword>
<dbReference type="AlphaFoldDB" id="A0A6A5BM02"/>
<keyword evidence="4" id="KW-0337">GPI-anchor biosynthesis</keyword>
<evidence type="ECO:0000256" key="4">
    <source>
        <dbReference type="ARBA" id="ARBA00022502"/>
    </source>
</evidence>
<dbReference type="OrthoDB" id="196709at2759"/>
<evidence type="ECO:0000256" key="3">
    <source>
        <dbReference type="ARBA" id="ARBA00008321"/>
    </source>
</evidence>
<feature type="transmembrane region" description="Helical" evidence="9">
    <location>
        <begin position="338"/>
        <end position="358"/>
    </location>
</feature>
<evidence type="ECO:0000256" key="6">
    <source>
        <dbReference type="ARBA" id="ARBA00022989"/>
    </source>
</evidence>
<feature type="transmembrane region" description="Helical" evidence="9">
    <location>
        <begin position="312"/>
        <end position="332"/>
    </location>
</feature>
<name>A0A6A5BM02_NAEFO</name>
<organism evidence="10 11">
    <name type="scientific">Naegleria fowleri</name>
    <name type="common">Brain eating amoeba</name>
    <dbReference type="NCBI Taxonomy" id="5763"/>
    <lineage>
        <taxon>Eukaryota</taxon>
        <taxon>Discoba</taxon>
        <taxon>Heterolobosea</taxon>
        <taxon>Tetramitia</taxon>
        <taxon>Eutetramitia</taxon>
        <taxon>Vahlkampfiidae</taxon>
        <taxon>Naegleria</taxon>
    </lineage>
</organism>
<feature type="region of interest" description="Disordered" evidence="8">
    <location>
        <begin position="1"/>
        <end position="46"/>
    </location>
</feature>
<evidence type="ECO:0000256" key="2">
    <source>
        <dbReference type="ARBA" id="ARBA00004687"/>
    </source>
</evidence>
<comment type="similarity">
    <text evidence="3">Belongs to the PIGC family.</text>
</comment>
<proteinExistence type="inferred from homology"/>
<dbReference type="VEuPathDB" id="AmoebaDB:NfTy_044130"/>
<evidence type="ECO:0008006" key="12">
    <source>
        <dbReference type="Google" id="ProtNLM"/>
    </source>
</evidence>
<evidence type="ECO:0000256" key="1">
    <source>
        <dbReference type="ARBA" id="ARBA00004141"/>
    </source>
</evidence>
<gene>
    <name evidence="10" type="ORF">FDP41_005921</name>
</gene>
<dbReference type="GO" id="GO:0006506">
    <property type="term" value="P:GPI anchor biosynthetic process"/>
    <property type="evidence" value="ECO:0007669"/>
    <property type="project" value="UniProtKB-UniPathway"/>
</dbReference>
<feature type="transmembrane region" description="Helical" evidence="9">
    <location>
        <begin position="150"/>
        <end position="170"/>
    </location>
</feature>
<evidence type="ECO:0000256" key="7">
    <source>
        <dbReference type="ARBA" id="ARBA00023136"/>
    </source>
</evidence>
<keyword evidence="5 9" id="KW-0812">Transmembrane</keyword>
<comment type="subcellular location">
    <subcellularLocation>
        <location evidence="1">Membrane</location>
        <topology evidence="1">Multi-pass membrane protein</topology>
    </subcellularLocation>
</comment>
<keyword evidence="6 9" id="KW-1133">Transmembrane helix</keyword>
<dbReference type="PANTHER" id="PTHR12982">
    <property type="entry name" value="PHOSPHATIDYLINOSITOL GLYCAN, CLASS C"/>
    <property type="match status" value="1"/>
</dbReference>
<feature type="transmembrane region" description="Helical" evidence="9">
    <location>
        <begin position="118"/>
        <end position="138"/>
    </location>
</feature>
<evidence type="ECO:0000256" key="5">
    <source>
        <dbReference type="ARBA" id="ARBA00022692"/>
    </source>
</evidence>
<dbReference type="RefSeq" id="XP_044559881.1">
    <property type="nucleotide sequence ID" value="XM_044709499.1"/>
</dbReference>
<reference evidence="10 11" key="1">
    <citation type="journal article" date="2019" name="Sci. Rep.">
        <title>Nanopore sequencing improves the draft genome of the human pathogenic amoeba Naegleria fowleri.</title>
        <authorList>
            <person name="Liechti N."/>
            <person name="Schurch N."/>
            <person name="Bruggmann R."/>
            <person name="Wittwer M."/>
        </authorList>
    </citation>
    <scope>NUCLEOTIDE SEQUENCE [LARGE SCALE GENOMIC DNA]</scope>
    <source>
        <strain evidence="10 11">ATCC 30894</strain>
    </source>
</reference>
<evidence type="ECO:0000313" key="11">
    <source>
        <dbReference type="Proteomes" id="UP000444721"/>
    </source>
</evidence>
<sequence>MNRRKPVQSSHHDDHSDDYSETITQQCNSHHASEREITVPMHSTKNSSQKLLYKTLIENLKLNNQNNNISLHGEHDQEAKTLDQRTMTLLRNHQNFLSELKINQDLEIYNYWDTSKECLALATQFTCCCLFCLIFFLIYEWEPSGKFQSFEIMAIIILFNFVFILPFLYIHRTLRRSSEVNVTDENVSSHQSMDIPSFISTVFNWIIVVLILLGASPILRTLTLLYSQDTIIALVCLLFTIHLFTHDYYFVNGKTEKFNCYLSLNCVIFISALFASRLRHSLDAFVILLVAIELFLLFPFVRHQLRKNDKTLPYVTIYLLMTCITVAVLYYFVSSVFLLFSFLVVNIILVFVMPYLFIFSQIHYKQVLTGPWDEASINPIEYEKIKNYLIAE</sequence>